<evidence type="ECO:0000256" key="5">
    <source>
        <dbReference type="PROSITE-ProRule" id="PRU00169"/>
    </source>
</evidence>
<dbReference type="Pfam" id="PF00072">
    <property type="entry name" value="Response_reg"/>
    <property type="match status" value="1"/>
</dbReference>
<comment type="caution">
    <text evidence="8">The sequence shown here is derived from an EMBL/GenBank/DDBJ whole genome shotgun (WGS) entry which is preliminary data.</text>
</comment>
<dbReference type="CDD" id="cd06170">
    <property type="entry name" value="LuxR_C_like"/>
    <property type="match status" value="1"/>
</dbReference>
<evidence type="ECO:0000256" key="4">
    <source>
        <dbReference type="ARBA" id="ARBA00023163"/>
    </source>
</evidence>
<sequence length="222" mass="23167">MDGRSGRVRVLVVDDHPLFREGLTAAVTLAPEFALVGQASTGEEAITAVAALAPDLVLMDLGLPGTSGIEATRRITADHPGTHVLVITMSEDDDSLLAAIRAGALGYVLKGARRDEVLHALRVAARGGAVFSPGMAARLAALVQGPATAPARRAFPSLTPRELEVLDLLARGATYRQIAARLVVSDKTVRNHVGAIFTKLQVNDRAGAIVRARDAGLGASRC</sequence>
<dbReference type="AlphaFoldDB" id="A0A7K1L9Z6"/>
<evidence type="ECO:0000313" key="8">
    <source>
        <dbReference type="EMBL" id="MUN41240.1"/>
    </source>
</evidence>
<keyword evidence="2" id="KW-0805">Transcription regulation</keyword>
<dbReference type="PROSITE" id="PS50110">
    <property type="entry name" value="RESPONSE_REGULATORY"/>
    <property type="match status" value="1"/>
</dbReference>
<dbReference type="SUPFAM" id="SSF46894">
    <property type="entry name" value="C-terminal effector domain of the bipartite response regulators"/>
    <property type="match status" value="1"/>
</dbReference>
<accession>A0A7K1L9Z6</accession>
<proteinExistence type="predicted"/>
<evidence type="ECO:0000256" key="2">
    <source>
        <dbReference type="ARBA" id="ARBA00023015"/>
    </source>
</evidence>
<feature type="domain" description="Response regulatory" evidence="7">
    <location>
        <begin position="9"/>
        <end position="125"/>
    </location>
</feature>
<dbReference type="InterPro" id="IPR000792">
    <property type="entry name" value="Tscrpt_reg_LuxR_C"/>
</dbReference>
<dbReference type="PANTHER" id="PTHR43214:SF24">
    <property type="entry name" value="TRANSCRIPTIONAL REGULATORY PROTEIN NARL-RELATED"/>
    <property type="match status" value="1"/>
</dbReference>
<dbReference type="SUPFAM" id="SSF52172">
    <property type="entry name" value="CheY-like"/>
    <property type="match status" value="1"/>
</dbReference>
<keyword evidence="4" id="KW-0804">Transcription</keyword>
<dbReference type="PROSITE" id="PS50043">
    <property type="entry name" value="HTH_LUXR_2"/>
    <property type="match status" value="1"/>
</dbReference>
<dbReference type="GO" id="GO:0000160">
    <property type="term" value="P:phosphorelay signal transduction system"/>
    <property type="evidence" value="ECO:0007669"/>
    <property type="project" value="InterPro"/>
</dbReference>
<keyword evidence="1 5" id="KW-0597">Phosphoprotein</keyword>
<dbReference type="SMART" id="SM00448">
    <property type="entry name" value="REC"/>
    <property type="match status" value="1"/>
</dbReference>
<keyword evidence="3" id="KW-0238">DNA-binding</keyword>
<dbReference type="InterPro" id="IPR011006">
    <property type="entry name" value="CheY-like_superfamily"/>
</dbReference>
<keyword evidence="9" id="KW-1185">Reference proteome</keyword>
<dbReference type="Gene3D" id="3.40.50.2300">
    <property type="match status" value="1"/>
</dbReference>
<reference evidence="8 9" key="1">
    <citation type="submission" date="2019-11" db="EMBL/GenBank/DDBJ databases">
        <authorList>
            <person name="Cao P."/>
        </authorList>
    </citation>
    <scope>NUCLEOTIDE SEQUENCE [LARGE SCALE GENOMIC DNA]</scope>
    <source>
        <strain evidence="8 9">NEAU-AAG5</strain>
    </source>
</reference>
<dbReference type="Proteomes" id="UP000432015">
    <property type="component" value="Unassembled WGS sequence"/>
</dbReference>
<dbReference type="SMART" id="SM00421">
    <property type="entry name" value="HTH_LUXR"/>
    <property type="match status" value="1"/>
</dbReference>
<feature type="domain" description="HTH luxR-type" evidence="6">
    <location>
        <begin position="151"/>
        <end position="216"/>
    </location>
</feature>
<protein>
    <submittedName>
        <fullName evidence="8">Response regulator</fullName>
    </submittedName>
</protein>
<evidence type="ECO:0000256" key="1">
    <source>
        <dbReference type="ARBA" id="ARBA00022553"/>
    </source>
</evidence>
<evidence type="ECO:0000259" key="6">
    <source>
        <dbReference type="PROSITE" id="PS50043"/>
    </source>
</evidence>
<evidence type="ECO:0000313" key="9">
    <source>
        <dbReference type="Proteomes" id="UP000432015"/>
    </source>
</evidence>
<organism evidence="8 9">
    <name type="scientific">Actinomadura litoris</name>
    <dbReference type="NCBI Taxonomy" id="2678616"/>
    <lineage>
        <taxon>Bacteria</taxon>
        <taxon>Bacillati</taxon>
        <taxon>Actinomycetota</taxon>
        <taxon>Actinomycetes</taxon>
        <taxon>Streptosporangiales</taxon>
        <taxon>Thermomonosporaceae</taxon>
        <taxon>Actinomadura</taxon>
    </lineage>
</organism>
<dbReference type="EMBL" id="WOFH01000013">
    <property type="protein sequence ID" value="MUN41240.1"/>
    <property type="molecule type" value="Genomic_DNA"/>
</dbReference>
<dbReference type="RefSeq" id="WP_156220399.1">
    <property type="nucleotide sequence ID" value="NZ_WOFH01000013.1"/>
</dbReference>
<dbReference type="InterPro" id="IPR016032">
    <property type="entry name" value="Sig_transdc_resp-reg_C-effctor"/>
</dbReference>
<feature type="modified residue" description="4-aspartylphosphate" evidence="5">
    <location>
        <position position="60"/>
    </location>
</feature>
<dbReference type="GO" id="GO:0006355">
    <property type="term" value="P:regulation of DNA-templated transcription"/>
    <property type="evidence" value="ECO:0007669"/>
    <property type="project" value="InterPro"/>
</dbReference>
<evidence type="ECO:0000259" key="7">
    <source>
        <dbReference type="PROSITE" id="PS50110"/>
    </source>
</evidence>
<dbReference type="PRINTS" id="PR00038">
    <property type="entry name" value="HTHLUXR"/>
</dbReference>
<dbReference type="InterPro" id="IPR039420">
    <property type="entry name" value="WalR-like"/>
</dbReference>
<evidence type="ECO:0000256" key="3">
    <source>
        <dbReference type="ARBA" id="ARBA00023125"/>
    </source>
</evidence>
<dbReference type="GO" id="GO:0003677">
    <property type="term" value="F:DNA binding"/>
    <property type="evidence" value="ECO:0007669"/>
    <property type="project" value="UniProtKB-KW"/>
</dbReference>
<dbReference type="InterPro" id="IPR058245">
    <property type="entry name" value="NreC/VraR/RcsB-like_REC"/>
</dbReference>
<name>A0A7K1L9Z6_9ACTN</name>
<dbReference type="PROSITE" id="PS00622">
    <property type="entry name" value="HTH_LUXR_1"/>
    <property type="match status" value="1"/>
</dbReference>
<dbReference type="Pfam" id="PF00196">
    <property type="entry name" value="GerE"/>
    <property type="match status" value="1"/>
</dbReference>
<gene>
    <name evidence="8" type="ORF">GNZ18_32270</name>
</gene>
<dbReference type="CDD" id="cd17535">
    <property type="entry name" value="REC_NarL-like"/>
    <property type="match status" value="1"/>
</dbReference>
<dbReference type="PANTHER" id="PTHR43214">
    <property type="entry name" value="TWO-COMPONENT RESPONSE REGULATOR"/>
    <property type="match status" value="1"/>
</dbReference>
<dbReference type="InterPro" id="IPR001789">
    <property type="entry name" value="Sig_transdc_resp-reg_receiver"/>
</dbReference>